<reference evidence="3" key="2">
    <citation type="submission" date="2013-07" db="EMBL/GenBank/DDBJ databases">
        <authorList>
            <person name="Morais-Silva F.O."/>
            <person name="Rezende A.M."/>
            <person name="Pimentel C."/>
            <person name="Resende D.M."/>
            <person name="Santos C.I."/>
            <person name="Clemente C."/>
            <person name="de Oliveira L.M."/>
            <person name="da Silva S.M."/>
            <person name="Costa D.A."/>
            <person name="Varela-Raposo A."/>
            <person name="Horacio E.C.A."/>
            <person name="Matos M."/>
            <person name="Flores O."/>
            <person name="Ruiz J.C."/>
            <person name="Rodrigues-Pousada C."/>
        </authorList>
    </citation>
    <scope>NUCLEOTIDE SEQUENCE [LARGE SCALE GENOMIC DNA]</scope>
    <source>
        <strain evidence="3">ATCC 19364 / DSM 1382 / NCIMB 9332 / VKM B-1759</strain>
    </source>
</reference>
<gene>
    <name evidence="2" type="primary">paps</name>
    <name evidence="2" type="ORF">DGI_3007</name>
</gene>
<dbReference type="HOGENOM" id="CLU_043026_1_0_7"/>
<evidence type="ECO:0000259" key="1">
    <source>
        <dbReference type="Pfam" id="PF01507"/>
    </source>
</evidence>
<proteinExistence type="predicted"/>
<evidence type="ECO:0000313" key="3">
    <source>
        <dbReference type="Proteomes" id="UP000016587"/>
    </source>
</evidence>
<accession>T2GEY2</accession>
<dbReference type="Proteomes" id="UP000016587">
    <property type="component" value="Chromosome"/>
</dbReference>
<name>T2GEY2_MEGG1</name>
<dbReference type="InterPro" id="IPR050128">
    <property type="entry name" value="Sulfate_adenylyltrnsfr_sub2"/>
</dbReference>
<organism evidence="2 3">
    <name type="scientific">Megalodesulfovibrio gigas (strain ATCC 19364 / DSM 1382 / NCIMB 9332 / VKM B-1759)</name>
    <name type="common">Desulfovibrio gigas</name>
    <dbReference type="NCBI Taxonomy" id="1121448"/>
    <lineage>
        <taxon>Bacteria</taxon>
        <taxon>Pseudomonadati</taxon>
        <taxon>Thermodesulfobacteriota</taxon>
        <taxon>Desulfovibrionia</taxon>
        <taxon>Desulfovibrionales</taxon>
        <taxon>Desulfovibrionaceae</taxon>
        <taxon>Megalodesulfovibrio</taxon>
    </lineage>
</organism>
<dbReference type="InterPro" id="IPR014729">
    <property type="entry name" value="Rossmann-like_a/b/a_fold"/>
</dbReference>
<feature type="domain" description="Phosphoadenosine phosphosulphate reductase" evidence="1">
    <location>
        <begin position="37"/>
        <end position="236"/>
    </location>
</feature>
<dbReference type="InterPro" id="IPR002500">
    <property type="entry name" value="PAPS_reduct_dom"/>
</dbReference>
<sequence>MDATTRAQHWALSVQEKCNLSRQHILEAIANASSRVALGWTGGKDSTTMLWLTRMACQEANLPMPQCVYIDDGDAFPEIDQFVNTIAAAWGIDVAIIRNEDLLSRQPRIGEGIEVASLSQENQQQLLSVGHTDPVFFFEPESFAGSHLTKTVPLLHYLKQQFISHFLVGIRWDEQEHRLDEDYTSSRETPPHTRVHPILHFTERDIWNTIHGERLPFCELYRLGYRSLGARSTTRPLAAIPAWEQDLEHTSERDGRGQDKEAVMEQLRSLGYM</sequence>
<dbReference type="AlphaFoldDB" id="T2GEY2"/>
<dbReference type="PANTHER" id="PTHR43196:SF1">
    <property type="entry name" value="SULFATE ADENYLYLTRANSFERASE SUBUNIT 2"/>
    <property type="match status" value="1"/>
</dbReference>
<dbReference type="Pfam" id="PF01507">
    <property type="entry name" value="PAPS_reduct"/>
    <property type="match status" value="1"/>
</dbReference>
<dbReference type="OrthoDB" id="9772604at2"/>
<dbReference type="KEGG" id="dgg:DGI_3007"/>
<evidence type="ECO:0000313" key="2">
    <source>
        <dbReference type="EMBL" id="AGW14729.1"/>
    </source>
</evidence>
<keyword evidence="3" id="KW-1185">Reference proteome</keyword>
<reference evidence="2 3" key="1">
    <citation type="journal article" date="2013" name="J. Bacteriol.">
        <title>Roles of HynAB and Ech, the only two hydrogenases found in the model sulfate reducer Desulfovibrio gigas.</title>
        <authorList>
            <person name="Morais-Silva F.O."/>
            <person name="Santos C.I."/>
            <person name="Rodrigues R."/>
            <person name="Pereira I.A."/>
            <person name="Rodrigues-Pousada C."/>
        </authorList>
    </citation>
    <scope>NUCLEOTIDE SEQUENCE [LARGE SCALE GENOMIC DNA]</scope>
    <source>
        <strain evidence="3">ATCC 19364 / DSM 1382 / NCIMB 9332 / VKM B-1759</strain>
    </source>
</reference>
<dbReference type="GO" id="GO:0003824">
    <property type="term" value="F:catalytic activity"/>
    <property type="evidence" value="ECO:0007669"/>
    <property type="project" value="InterPro"/>
</dbReference>
<dbReference type="eggNOG" id="COG0175">
    <property type="taxonomic scope" value="Bacteria"/>
</dbReference>
<dbReference type="EMBL" id="CP006585">
    <property type="protein sequence ID" value="AGW14729.1"/>
    <property type="molecule type" value="Genomic_DNA"/>
</dbReference>
<dbReference type="SUPFAM" id="SSF52402">
    <property type="entry name" value="Adenine nucleotide alpha hydrolases-like"/>
    <property type="match status" value="1"/>
</dbReference>
<dbReference type="RefSeq" id="WP_021761796.1">
    <property type="nucleotide sequence ID" value="NC_022444.1"/>
</dbReference>
<dbReference type="PANTHER" id="PTHR43196">
    <property type="entry name" value="SULFATE ADENYLYLTRANSFERASE SUBUNIT 2"/>
    <property type="match status" value="1"/>
</dbReference>
<dbReference type="STRING" id="1121448.DGI_3007"/>
<dbReference type="Gene3D" id="3.40.50.620">
    <property type="entry name" value="HUPs"/>
    <property type="match status" value="1"/>
</dbReference>
<protein>
    <submittedName>
        <fullName evidence="2">Putative phosphoadenosine phosphosulfate reductase</fullName>
    </submittedName>
</protein>
<dbReference type="PATRIC" id="fig|1121448.10.peg.2969"/>